<dbReference type="CDD" id="cd01167">
    <property type="entry name" value="bac_FRK"/>
    <property type="match status" value="1"/>
</dbReference>
<dbReference type="SUPFAM" id="SSF53613">
    <property type="entry name" value="Ribokinase-like"/>
    <property type="match status" value="1"/>
</dbReference>
<keyword evidence="3" id="KW-0547">Nucleotide-binding</keyword>
<evidence type="ECO:0000256" key="2">
    <source>
        <dbReference type="ARBA" id="ARBA00022679"/>
    </source>
</evidence>
<keyword evidence="5" id="KW-0067">ATP-binding</keyword>
<dbReference type="PANTHER" id="PTHR43085">
    <property type="entry name" value="HEXOKINASE FAMILY MEMBER"/>
    <property type="match status" value="1"/>
</dbReference>
<dbReference type="GO" id="GO:0005524">
    <property type="term" value="F:ATP binding"/>
    <property type="evidence" value="ECO:0007669"/>
    <property type="project" value="UniProtKB-KW"/>
</dbReference>
<dbReference type="AlphaFoldDB" id="A0A3P3XSS1"/>
<evidence type="ECO:0000256" key="5">
    <source>
        <dbReference type="ARBA" id="ARBA00022840"/>
    </source>
</evidence>
<feature type="domain" description="Carbohydrate kinase PfkB" evidence="6">
    <location>
        <begin position="4"/>
        <end position="300"/>
    </location>
</feature>
<name>A0A3P3XSS1_9SPIR</name>
<dbReference type="Pfam" id="PF00294">
    <property type="entry name" value="PfkB"/>
    <property type="match status" value="1"/>
</dbReference>
<protein>
    <submittedName>
        <fullName evidence="7">Fructokinase</fullName>
        <ecNumber evidence="7">2.7.1.4</ecNumber>
    </submittedName>
</protein>
<dbReference type="EMBL" id="FWDO01000005">
    <property type="protein sequence ID" value="SLM19346.1"/>
    <property type="molecule type" value="Genomic_DNA"/>
</dbReference>
<comment type="similarity">
    <text evidence="1">Belongs to the carbohydrate kinase PfkB family.</text>
</comment>
<dbReference type="InterPro" id="IPR050306">
    <property type="entry name" value="PfkB_Carbo_kinase"/>
</dbReference>
<proteinExistence type="inferred from homology"/>
<reference evidence="7" key="1">
    <citation type="submission" date="2017-02" db="EMBL/GenBank/DDBJ databases">
        <authorList>
            <person name="Regsiter A."/>
            <person name="William W."/>
        </authorList>
    </citation>
    <scope>NUCLEOTIDE SEQUENCE</scope>
    <source>
        <strain evidence="7">BdmA 4</strain>
    </source>
</reference>
<keyword evidence="4 7" id="KW-0418">Kinase</keyword>
<dbReference type="InterPro" id="IPR029056">
    <property type="entry name" value="Ribokinase-like"/>
</dbReference>
<evidence type="ECO:0000256" key="1">
    <source>
        <dbReference type="ARBA" id="ARBA00010688"/>
    </source>
</evidence>
<evidence type="ECO:0000256" key="4">
    <source>
        <dbReference type="ARBA" id="ARBA00022777"/>
    </source>
</evidence>
<evidence type="ECO:0000313" key="7">
    <source>
        <dbReference type="EMBL" id="SLM19346.1"/>
    </source>
</evidence>
<sequence length="330" mass="35807">MIAACGESLIDMVPSEQGRDLFEACPGGCPYTSAIAAARLTVPTWFVGKTSKDFLGDKIVSKLQDSGVDTSLLIRNDQAVTLAFVERDAAGNANYAFYSADAADRFLSPSDLPAKLPEQVVFLLVGSISLVQEPSCSTILSLIEREHGRKLISFDPNVRPSLIQSKSEYRARFEWICQRSAIVKASDSDLEWLYECPANEAANKVLGLGPELVALTMGEHGSLFLTRRYRIEFPAKQVKVVDTIGAGDSFHAGLLAGLGWLKVRDRDSLASLSENNLRTVLRLATSAAALDCTKRGAGPPTLHELAVFDPEAVRVAPGFIPTFNTKERIC</sequence>
<dbReference type="Gene3D" id="3.40.1190.20">
    <property type="match status" value="1"/>
</dbReference>
<dbReference type="EC" id="2.7.1.4" evidence="7"/>
<organism evidence="7">
    <name type="scientific">uncultured spirochete</name>
    <dbReference type="NCBI Taxonomy" id="156406"/>
    <lineage>
        <taxon>Bacteria</taxon>
        <taxon>Pseudomonadati</taxon>
        <taxon>Spirochaetota</taxon>
        <taxon>Spirochaetia</taxon>
        <taxon>Spirochaetales</taxon>
        <taxon>environmental samples</taxon>
    </lineage>
</organism>
<accession>A0A3P3XSS1</accession>
<dbReference type="GO" id="GO:0008865">
    <property type="term" value="F:fructokinase activity"/>
    <property type="evidence" value="ECO:0007669"/>
    <property type="project" value="UniProtKB-EC"/>
</dbReference>
<dbReference type="InterPro" id="IPR011611">
    <property type="entry name" value="PfkB_dom"/>
</dbReference>
<dbReference type="InterPro" id="IPR002173">
    <property type="entry name" value="Carboh/pur_kinase_PfkB_CS"/>
</dbReference>
<gene>
    <name evidence="7" type="ORF">SPIRO4BDMA_50861</name>
</gene>
<keyword evidence="2 7" id="KW-0808">Transferase</keyword>
<evidence type="ECO:0000259" key="6">
    <source>
        <dbReference type="Pfam" id="PF00294"/>
    </source>
</evidence>
<dbReference type="PROSITE" id="PS00584">
    <property type="entry name" value="PFKB_KINASES_2"/>
    <property type="match status" value="1"/>
</dbReference>
<evidence type="ECO:0000256" key="3">
    <source>
        <dbReference type="ARBA" id="ARBA00022741"/>
    </source>
</evidence>
<dbReference type="PANTHER" id="PTHR43085:SF1">
    <property type="entry name" value="PSEUDOURIDINE KINASE-RELATED"/>
    <property type="match status" value="1"/>
</dbReference>